<sequence length="172" mass="17962">MSDAPDDRPILPIPPAAIDDRIIQAFTVVSGMPQTPELRVLHTRLKAELVGDADTVAATLTPDFTVTMHNDDATLSLAAGAVVDGVRTQAAAGILVWTEFDTLATGPGTVAGTGQLCVIAASALTVTPMAFGIRFTGDKMCSETVFLAGSKQTDTLDADILPSLDQLRIRLA</sequence>
<evidence type="ECO:0000313" key="1">
    <source>
        <dbReference type="EMBL" id="MBU9763451.1"/>
    </source>
</evidence>
<name>A0ABS6KIP7_9MYCO</name>
<evidence type="ECO:0000313" key="2">
    <source>
        <dbReference type="Proteomes" id="UP000812982"/>
    </source>
</evidence>
<keyword evidence="2" id="KW-1185">Reference proteome</keyword>
<comment type="caution">
    <text evidence="1">The sequence shown here is derived from an EMBL/GenBank/DDBJ whole genome shotgun (WGS) entry which is preliminary data.</text>
</comment>
<reference evidence="1 2" key="1">
    <citation type="journal article" date="2021" name="Sci. Rep.">
        <title>Phenotypic and genomic hallmarks of a novel, potentially pathogenic rapidly growing Mycobacterium species related to the Mycobacterium fortuitum complex.</title>
        <authorList>
            <person name="Gharbi R."/>
            <person name="Khanna V."/>
            <person name="Frigui W."/>
            <person name="Mhenni B."/>
            <person name="Brosch R."/>
            <person name="Mardassi H."/>
        </authorList>
    </citation>
    <scope>NUCLEOTIDE SEQUENCE [LARGE SCALE GENOMIC DNA]</scope>
    <source>
        <strain evidence="1 2">TNTM28</strain>
    </source>
</reference>
<accession>A0ABS6KIP7</accession>
<proteinExistence type="predicted"/>
<dbReference type="EMBL" id="VOMB01000009">
    <property type="protein sequence ID" value="MBU9763451.1"/>
    <property type="molecule type" value="Genomic_DNA"/>
</dbReference>
<protein>
    <submittedName>
        <fullName evidence="1">Uncharacterized protein</fullName>
    </submittedName>
</protein>
<organism evidence="1 2">
    <name type="scientific">[Mycobacterium] fortunisiensis</name>
    <dbReference type="NCBI Taxonomy" id="2600579"/>
    <lineage>
        <taxon>Bacteria</taxon>
        <taxon>Bacillati</taxon>
        <taxon>Actinomycetota</taxon>
        <taxon>Actinomycetes</taxon>
        <taxon>Mycobacteriales</taxon>
        <taxon>Mycobacteriaceae</taxon>
        <taxon>Mycolicibacterium</taxon>
    </lineage>
</organism>
<dbReference type="RefSeq" id="WP_217155488.1">
    <property type="nucleotide sequence ID" value="NZ_VOMB01000009.1"/>
</dbReference>
<dbReference type="Proteomes" id="UP000812982">
    <property type="component" value="Unassembled WGS sequence"/>
</dbReference>
<gene>
    <name evidence="1" type="ORF">FR943_06290</name>
</gene>